<dbReference type="CDD" id="cd01335">
    <property type="entry name" value="Radical_SAM"/>
    <property type="match status" value="1"/>
</dbReference>
<keyword evidence="4" id="KW-0408">Iron</keyword>
<evidence type="ECO:0000313" key="8">
    <source>
        <dbReference type="Proteomes" id="UP000019141"/>
    </source>
</evidence>
<dbReference type="InterPro" id="IPR023885">
    <property type="entry name" value="4Fe4S-binding_SPASM_dom"/>
</dbReference>
<proteinExistence type="predicted"/>
<evidence type="ECO:0000256" key="3">
    <source>
        <dbReference type="ARBA" id="ARBA00022723"/>
    </source>
</evidence>
<gene>
    <name evidence="7" type="ORF">ETSY1_32325</name>
</gene>
<dbReference type="SUPFAM" id="SSF102114">
    <property type="entry name" value="Radical SAM enzymes"/>
    <property type="match status" value="1"/>
</dbReference>
<dbReference type="Pfam" id="PF04055">
    <property type="entry name" value="Radical_SAM"/>
    <property type="match status" value="1"/>
</dbReference>
<evidence type="ECO:0000256" key="5">
    <source>
        <dbReference type="ARBA" id="ARBA00023014"/>
    </source>
</evidence>
<dbReference type="PANTHER" id="PTHR11228:SF7">
    <property type="entry name" value="PQQA PEPTIDE CYCLASE"/>
    <property type="match status" value="1"/>
</dbReference>
<sequence length="346" mass="38932">MLAPSEVSKRELTLATHHIHTLPVVVMMPHSRCNCRCVMCDIWRANQNGTELSHDDLAPHMATLRQFDVRWVVLSGGEALMHSNLWTLCELLKDLGVKISLLSTGLLLKRNAQAIIQWCDDVIVSLDGSREVHNAILAVPRAYERLEEGVATLRAVDPTFRVTARSVIQQMNYFDLPHIIDAAHHLGLHQLSFLAVDVSSTAFNRPITWGDERVDTVALNPEEVLAFEALLEETIESHAEDFTSGFIAESPEKLRRLPRYFRALNGQGDFPQTVCNAPWVSTVIEADGAVRPCFFHHEIGNIHQQPLDAILNSEDAIAFRRHLDVNRDPICRKCVCTLYITPQQVV</sequence>
<dbReference type="GO" id="GO:0051536">
    <property type="term" value="F:iron-sulfur cluster binding"/>
    <property type="evidence" value="ECO:0007669"/>
    <property type="project" value="UniProtKB-KW"/>
</dbReference>
<evidence type="ECO:0000256" key="2">
    <source>
        <dbReference type="ARBA" id="ARBA00022691"/>
    </source>
</evidence>
<comment type="caution">
    <text evidence="7">The sequence shown here is derived from an EMBL/GenBank/DDBJ whole genome shotgun (WGS) entry which is preliminary data.</text>
</comment>
<dbReference type="AlphaFoldDB" id="W4LAA7"/>
<keyword evidence="2" id="KW-0949">S-adenosyl-L-methionine</keyword>
<dbReference type="GO" id="GO:0046872">
    <property type="term" value="F:metal ion binding"/>
    <property type="evidence" value="ECO:0007669"/>
    <property type="project" value="UniProtKB-KW"/>
</dbReference>
<evidence type="ECO:0000259" key="6">
    <source>
        <dbReference type="PROSITE" id="PS51918"/>
    </source>
</evidence>
<feature type="domain" description="Radical SAM core" evidence="6">
    <location>
        <begin position="17"/>
        <end position="267"/>
    </location>
</feature>
<dbReference type="Proteomes" id="UP000019141">
    <property type="component" value="Unassembled WGS sequence"/>
</dbReference>
<keyword evidence="3" id="KW-0479">Metal-binding</keyword>
<dbReference type="PROSITE" id="PS51918">
    <property type="entry name" value="RADICAL_SAM"/>
    <property type="match status" value="1"/>
</dbReference>
<dbReference type="CDD" id="cd21109">
    <property type="entry name" value="SPASM"/>
    <property type="match status" value="1"/>
</dbReference>
<dbReference type="Pfam" id="PF13186">
    <property type="entry name" value="SPASM"/>
    <property type="match status" value="1"/>
</dbReference>
<dbReference type="PANTHER" id="PTHR11228">
    <property type="entry name" value="RADICAL SAM DOMAIN PROTEIN"/>
    <property type="match status" value="1"/>
</dbReference>
<dbReference type="SFLD" id="SFLDS00029">
    <property type="entry name" value="Radical_SAM"/>
    <property type="match status" value="1"/>
</dbReference>
<comment type="cofactor">
    <cofactor evidence="1">
        <name>[4Fe-4S] cluster</name>
        <dbReference type="ChEBI" id="CHEBI:49883"/>
    </cofactor>
</comment>
<dbReference type="InterPro" id="IPR058240">
    <property type="entry name" value="rSAM_sf"/>
</dbReference>
<evidence type="ECO:0000256" key="1">
    <source>
        <dbReference type="ARBA" id="ARBA00001966"/>
    </source>
</evidence>
<keyword evidence="5" id="KW-0411">Iron-sulfur</keyword>
<accession>W4LAA7</accession>
<keyword evidence="8" id="KW-1185">Reference proteome</keyword>
<dbReference type="Gene3D" id="3.20.20.70">
    <property type="entry name" value="Aldolase class I"/>
    <property type="match status" value="1"/>
</dbReference>
<organism evidence="7 8">
    <name type="scientific">Entotheonella factor</name>
    <dbReference type="NCBI Taxonomy" id="1429438"/>
    <lineage>
        <taxon>Bacteria</taxon>
        <taxon>Pseudomonadati</taxon>
        <taxon>Nitrospinota/Tectimicrobiota group</taxon>
        <taxon>Candidatus Tectimicrobiota</taxon>
        <taxon>Candidatus Entotheonellia</taxon>
        <taxon>Candidatus Entotheonellales</taxon>
        <taxon>Candidatus Entotheonellaceae</taxon>
        <taxon>Candidatus Entotheonella</taxon>
    </lineage>
</organism>
<evidence type="ECO:0000256" key="4">
    <source>
        <dbReference type="ARBA" id="ARBA00023004"/>
    </source>
</evidence>
<reference evidence="7 8" key="1">
    <citation type="journal article" date="2014" name="Nature">
        <title>An environmental bacterial taxon with a large and distinct metabolic repertoire.</title>
        <authorList>
            <person name="Wilson M.C."/>
            <person name="Mori T."/>
            <person name="Ruckert C."/>
            <person name="Uria A.R."/>
            <person name="Helf M.J."/>
            <person name="Takada K."/>
            <person name="Gernert C."/>
            <person name="Steffens U.A."/>
            <person name="Heycke N."/>
            <person name="Schmitt S."/>
            <person name="Rinke C."/>
            <person name="Helfrich E.J."/>
            <person name="Brachmann A.O."/>
            <person name="Gurgui C."/>
            <person name="Wakimoto T."/>
            <person name="Kracht M."/>
            <person name="Crusemann M."/>
            <person name="Hentschel U."/>
            <person name="Abe I."/>
            <person name="Matsunaga S."/>
            <person name="Kalinowski J."/>
            <person name="Takeyama H."/>
            <person name="Piel J."/>
        </authorList>
    </citation>
    <scope>NUCLEOTIDE SEQUENCE [LARGE SCALE GENOMIC DNA]</scope>
    <source>
        <strain evidence="8">TSY1</strain>
    </source>
</reference>
<dbReference type="InterPro" id="IPR013785">
    <property type="entry name" value="Aldolase_TIM"/>
</dbReference>
<dbReference type="EMBL" id="AZHW01000964">
    <property type="protein sequence ID" value="ETW95033.1"/>
    <property type="molecule type" value="Genomic_DNA"/>
</dbReference>
<dbReference type="HOGENOM" id="CLU_009273_4_2_7"/>
<protein>
    <recommendedName>
        <fullName evidence="6">Radical SAM core domain-containing protein</fullName>
    </recommendedName>
</protein>
<dbReference type="InterPro" id="IPR007197">
    <property type="entry name" value="rSAM"/>
</dbReference>
<dbReference type="SFLD" id="SFLDG01067">
    <property type="entry name" value="SPASM/twitch_domain_containing"/>
    <property type="match status" value="1"/>
</dbReference>
<name>W4LAA7_ENTF1</name>
<dbReference type="InterPro" id="IPR050377">
    <property type="entry name" value="Radical_SAM_PqqE_MftC-like"/>
</dbReference>
<dbReference type="GO" id="GO:0003824">
    <property type="term" value="F:catalytic activity"/>
    <property type="evidence" value="ECO:0007669"/>
    <property type="project" value="InterPro"/>
</dbReference>
<evidence type="ECO:0000313" key="7">
    <source>
        <dbReference type="EMBL" id="ETW95033.1"/>
    </source>
</evidence>